<feature type="transmembrane region" description="Helical" evidence="2">
    <location>
        <begin position="223"/>
        <end position="241"/>
    </location>
</feature>
<feature type="transmembrane region" description="Helical" evidence="2">
    <location>
        <begin position="175"/>
        <end position="192"/>
    </location>
</feature>
<feature type="region of interest" description="Disordered" evidence="1">
    <location>
        <begin position="428"/>
        <end position="454"/>
    </location>
</feature>
<feature type="transmembrane region" description="Helical" evidence="2">
    <location>
        <begin position="366"/>
        <end position="387"/>
    </location>
</feature>
<dbReference type="Proteomes" id="UP000606003">
    <property type="component" value="Unassembled WGS sequence"/>
</dbReference>
<dbReference type="RefSeq" id="WP_190922177.1">
    <property type="nucleotide sequence ID" value="NZ_JACXAC010000001.1"/>
</dbReference>
<accession>A0ABR8JLN3</accession>
<keyword evidence="2" id="KW-0472">Membrane</keyword>
<gene>
    <name evidence="3" type="ORF">IC234_02125</name>
</gene>
<comment type="caution">
    <text evidence="3">The sequence shown here is derived from an EMBL/GenBank/DDBJ whole genome shotgun (WGS) entry which is preliminary data.</text>
</comment>
<reference evidence="3 4" key="1">
    <citation type="submission" date="2020-09" db="EMBL/GenBank/DDBJ databases">
        <authorList>
            <person name="Kim M.K."/>
        </authorList>
    </citation>
    <scope>NUCLEOTIDE SEQUENCE [LARGE SCALE GENOMIC DNA]</scope>
    <source>
        <strain evidence="3 4">BT189</strain>
    </source>
</reference>
<dbReference type="EMBL" id="JACXAC010000001">
    <property type="protein sequence ID" value="MBD2720906.1"/>
    <property type="molecule type" value="Genomic_DNA"/>
</dbReference>
<feature type="transmembrane region" description="Helical" evidence="2">
    <location>
        <begin position="152"/>
        <end position="169"/>
    </location>
</feature>
<sequence>MKLAIALVLNAVLLAVLLPWLRRQWERAPAWARGLLAWGLAGRLLVGAWRGWHLADDALFISEQAASVTRLLRAGQVWQALFTDEVGWRQQVITYYGMSNTLFMAKILGWLNLASLDSGWLNGIYLSLFSFVGCWTLASICLRLFPRTPPAAAVVAFVAWPTVVFWAAGVAKEPLLLGSGAWLLALYLQLFYGPGVASGRGRAATVVGLLVLAYVHFFMRYFFAAPLLGALAGLAVVHLLQRLGGARSRVAQVLVLAAVLAGGAWAATQVSVAFRLNKFTNQTMRIYAHSLEMSAAKAHIEYPDLRPTAESFLRHAPQAALNAFTRPWVGESWQPLYVAAALENLALLGLFATAAYAAWRKRWGHLPFGLVAALAIFCLVLAVLLGLSTPNLGSLNRYRSAVLPYLVFLLLQNDVAARALRRLGLGSGQHAPGEEPPAAPVPGSNAPATGAVPL</sequence>
<keyword evidence="2" id="KW-0812">Transmembrane</keyword>
<feature type="transmembrane region" description="Helical" evidence="2">
    <location>
        <begin position="336"/>
        <end position="359"/>
    </location>
</feature>
<keyword evidence="4" id="KW-1185">Reference proteome</keyword>
<evidence type="ECO:0000256" key="1">
    <source>
        <dbReference type="SAM" id="MobiDB-lite"/>
    </source>
</evidence>
<feature type="transmembrane region" description="Helical" evidence="2">
    <location>
        <begin position="124"/>
        <end position="145"/>
    </location>
</feature>
<organism evidence="3 4">
    <name type="scientific">Hymenobacter armeniacus</name>
    <dbReference type="NCBI Taxonomy" id="2771358"/>
    <lineage>
        <taxon>Bacteria</taxon>
        <taxon>Pseudomonadati</taxon>
        <taxon>Bacteroidota</taxon>
        <taxon>Cytophagia</taxon>
        <taxon>Cytophagales</taxon>
        <taxon>Hymenobacteraceae</taxon>
        <taxon>Hymenobacter</taxon>
    </lineage>
</organism>
<name>A0ABR8JLN3_9BACT</name>
<evidence type="ECO:0008006" key="5">
    <source>
        <dbReference type="Google" id="ProtNLM"/>
    </source>
</evidence>
<protein>
    <recommendedName>
        <fullName evidence="5">Glycosyltransferase RgtA/B/C/D-like domain-containing protein</fullName>
    </recommendedName>
</protein>
<feature type="transmembrane region" description="Helical" evidence="2">
    <location>
        <begin position="253"/>
        <end position="274"/>
    </location>
</feature>
<proteinExistence type="predicted"/>
<evidence type="ECO:0000313" key="3">
    <source>
        <dbReference type="EMBL" id="MBD2720906.1"/>
    </source>
</evidence>
<evidence type="ECO:0000313" key="4">
    <source>
        <dbReference type="Proteomes" id="UP000606003"/>
    </source>
</evidence>
<evidence type="ECO:0000256" key="2">
    <source>
        <dbReference type="SAM" id="Phobius"/>
    </source>
</evidence>
<keyword evidence="2" id="KW-1133">Transmembrane helix</keyword>